<keyword evidence="5" id="KW-1185">Reference proteome</keyword>
<dbReference type="Gene3D" id="2.40.160.160">
    <property type="entry name" value="Inverse autotransporter, beta-domain"/>
    <property type="match status" value="1"/>
</dbReference>
<comment type="similarity">
    <text evidence="1">Belongs to the intimin/invasin family.</text>
</comment>
<evidence type="ECO:0000259" key="3">
    <source>
        <dbReference type="Pfam" id="PF11924"/>
    </source>
</evidence>
<dbReference type="Proteomes" id="UP000242642">
    <property type="component" value="Unassembled WGS sequence"/>
</dbReference>
<dbReference type="PANTHER" id="PTHR39576:SF2">
    <property type="entry name" value="ATTACHING AND EFFACING PROTEIN HOMOLOG-RELATED"/>
    <property type="match status" value="1"/>
</dbReference>
<protein>
    <submittedName>
        <fullName evidence="4">Invasin beta-domain of outer membrane</fullName>
    </submittedName>
</protein>
<dbReference type="InterPro" id="IPR051715">
    <property type="entry name" value="Intimin-Invasin_domain"/>
</dbReference>
<dbReference type="PANTHER" id="PTHR39576">
    <property type="entry name" value="ATTACHING AND EFFACING PROTEIN HOMOLOG-RELATED-RELATED"/>
    <property type="match status" value="1"/>
</dbReference>
<reference evidence="5" key="1">
    <citation type="submission" date="2016-10" db="EMBL/GenBank/DDBJ databases">
        <authorList>
            <person name="Varghese N."/>
            <person name="Submissions S."/>
        </authorList>
    </citation>
    <scope>NUCLEOTIDE SEQUENCE [LARGE SCALE GENOMIC DNA]</scope>
    <source>
        <strain evidence="5">DSM 18579</strain>
    </source>
</reference>
<proteinExistence type="inferred from homology"/>
<feature type="chain" id="PRO_5017354407" evidence="2">
    <location>
        <begin position="27"/>
        <end position="891"/>
    </location>
</feature>
<dbReference type="AlphaFoldDB" id="A0A1I0FIU3"/>
<dbReference type="OrthoDB" id="8320584at2"/>
<dbReference type="InterPro" id="IPR038177">
    <property type="entry name" value="IAT_beta_sf"/>
</dbReference>
<evidence type="ECO:0000313" key="4">
    <source>
        <dbReference type="EMBL" id="SET57940.1"/>
    </source>
</evidence>
<evidence type="ECO:0000313" key="5">
    <source>
        <dbReference type="Proteomes" id="UP000242642"/>
    </source>
</evidence>
<dbReference type="Pfam" id="PF11924">
    <property type="entry name" value="IAT_beta"/>
    <property type="match status" value="1"/>
</dbReference>
<gene>
    <name evidence="4" type="ORF">SAMN02583745_02779</name>
</gene>
<name>A0A1I0FIU3_9GAMM</name>
<evidence type="ECO:0000256" key="1">
    <source>
        <dbReference type="ARBA" id="ARBA00010116"/>
    </source>
</evidence>
<accession>A0A1I0FIU3</accession>
<sequence length="891" mass="98778">MKNITHYKIKTIFILVTILIGLSASAQDNRNQNIEAIKVTDVIIESEISVYQLALKHNLSVADLIALNGDRFEAGEMLAKGSVVKLPQLELASVSDNAPKNNTLPDLGVLSVASEQSTILDLTQGIIPGAQYVTGTAEENFANAVVTTAEEGWENFKTEQIIENAKQQGINTVTSTVNNQINETVSNFLGRFGKAEVNIALNEEGEVTNSELNVLSPLYDKKESLVFSQVGIHEQGSGQDSRTVGNFGIGYRYETADWLAGANAFIDHDFTGDNTRAGLGAEFWADNYKIAANTYAPVSGWKESEVMKSYESLIYDERPAAGFDIRAKAYLPNYPQLGGSLLYEQYFGDEVALFGINERQSDPYSFGVGIDYMPIPLIKTQITHKMGKSGADETKVDLTLNLQLGTPLEEQLDPANVAVARSLKGSRYDMVDRNYDIVFEYKKENFSIALTGDTQATMGQMVNVISTIETRSPIKSYEWSVTDLAGNSLAVITSNTPSITFEINSPENHYVRLKVTTERGYEAISDAHLIKYVDEITNSVLSSGNAEVIKFEDYPILETQIDNIPEANKAVLVFEAFDTEGKPFDLTANPDISIFWKNEGSKEPYQLINDDDEYVRIVTRFNREANNELSLVALADDSFIEEGVTRRISVKIVSEKNSNITAVGEVAFTHPSDLMIDPENLIIEIWEVPAKSSSGATTFANYSNLVSRSGFLNGVPINVIKNPIKPNTEYRAKILHATDPIANPDFTVDVTERYVQSIVWLYWDPVKGVEITAKDRGYELVVDGIKKEYNALEGCRGTPIFLTQISNYEFNELAWGEILAADNAAKSRQDMTVTEQGLRLAVQFDFRSINEENPIIEDCKPSLDSMAEETYLGYMNNNKSEIKATSWSDTK</sequence>
<dbReference type="EMBL" id="FOHV01000042">
    <property type="protein sequence ID" value="SET57940.1"/>
    <property type="molecule type" value="Genomic_DNA"/>
</dbReference>
<feature type="domain" description="Inverse autotransporter beta-domain" evidence="3">
    <location>
        <begin position="157"/>
        <end position="435"/>
    </location>
</feature>
<dbReference type="FunFam" id="2.40.160.160:FF:000001">
    <property type="entry name" value="Intimin-like inverse autotransporter SinH"/>
    <property type="match status" value="1"/>
</dbReference>
<feature type="signal peptide" evidence="2">
    <location>
        <begin position="1"/>
        <end position="26"/>
    </location>
</feature>
<dbReference type="STRING" id="1123402.SAMN02583745_02779"/>
<dbReference type="InterPro" id="IPR024519">
    <property type="entry name" value="IAT_beta"/>
</dbReference>
<evidence type="ECO:0000256" key="2">
    <source>
        <dbReference type="SAM" id="SignalP"/>
    </source>
</evidence>
<organism evidence="4 5">
    <name type="scientific">Thorsellia anophelis DSM 18579</name>
    <dbReference type="NCBI Taxonomy" id="1123402"/>
    <lineage>
        <taxon>Bacteria</taxon>
        <taxon>Pseudomonadati</taxon>
        <taxon>Pseudomonadota</taxon>
        <taxon>Gammaproteobacteria</taxon>
        <taxon>Enterobacterales</taxon>
        <taxon>Thorselliaceae</taxon>
        <taxon>Thorsellia</taxon>
    </lineage>
</organism>
<keyword evidence="2" id="KW-0732">Signal</keyword>
<dbReference type="RefSeq" id="WP_093322365.1">
    <property type="nucleotide sequence ID" value="NZ_FOHV01000042.1"/>
</dbReference>
<dbReference type="GO" id="GO:0009279">
    <property type="term" value="C:cell outer membrane"/>
    <property type="evidence" value="ECO:0007669"/>
    <property type="project" value="TreeGrafter"/>
</dbReference>